<dbReference type="SMART" id="SM01049">
    <property type="entry name" value="Cache_2"/>
    <property type="match status" value="1"/>
</dbReference>
<dbReference type="GO" id="GO:0005886">
    <property type="term" value="C:plasma membrane"/>
    <property type="evidence" value="ECO:0007669"/>
    <property type="project" value="UniProtKB-SubCell"/>
</dbReference>
<dbReference type="GO" id="GO:0006935">
    <property type="term" value="P:chemotaxis"/>
    <property type="evidence" value="ECO:0007669"/>
    <property type="project" value="InterPro"/>
</dbReference>
<evidence type="ECO:0000256" key="4">
    <source>
        <dbReference type="ARBA" id="ARBA00022989"/>
    </source>
</evidence>
<dbReference type="PANTHER" id="PTHR32089">
    <property type="entry name" value="METHYL-ACCEPTING CHEMOTAXIS PROTEIN MCPB"/>
    <property type="match status" value="1"/>
</dbReference>
<evidence type="ECO:0000256" key="6">
    <source>
        <dbReference type="ARBA" id="ARBA00023224"/>
    </source>
</evidence>
<dbReference type="InterPro" id="IPR033480">
    <property type="entry name" value="sCache_2"/>
</dbReference>
<evidence type="ECO:0000259" key="11">
    <source>
        <dbReference type="PROSITE" id="PS50111"/>
    </source>
</evidence>
<feature type="domain" description="Methyl-accepting transducer" evidence="11">
    <location>
        <begin position="267"/>
        <end position="503"/>
    </location>
</feature>
<evidence type="ECO:0000256" key="10">
    <source>
        <dbReference type="SAM" id="Phobius"/>
    </source>
</evidence>
<dbReference type="AlphaFoldDB" id="A0A3M8PY09"/>
<dbReference type="InterPro" id="IPR004090">
    <property type="entry name" value="Chemotax_Me-accpt_rcpt"/>
</dbReference>
<keyword evidence="14" id="KW-1185">Reference proteome</keyword>
<name>A0A3M8PY09_9GAMM</name>
<dbReference type="PRINTS" id="PR00260">
    <property type="entry name" value="CHEMTRNSDUCR"/>
</dbReference>
<feature type="transmembrane region" description="Helical" evidence="10">
    <location>
        <begin position="191"/>
        <end position="209"/>
    </location>
</feature>
<dbReference type="GO" id="GO:0007165">
    <property type="term" value="P:signal transduction"/>
    <property type="evidence" value="ECO:0007669"/>
    <property type="project" value="UniProtKB-KW"/>
</dbReference>
<feature type="transmembrane region" description="Helical" evidence="10">
    <location>
        <begin position="12"/>
        <end position="34"/>
    </location>
</feature>
<evidence type="ECO:0000313" key="14">
    <source>
        <dbReference type="Proteomes" id="UP000280507"/>
    </source>
</evidence>
<evidence type="ECO:0000256" key="9">
    <source>
        <dbReference type="SAM" id="Coils"/>
    </source>
</evidence>
<feature type="transmembrane region" description="Helical" evidence="10">
    <location>
        <begin position="166"/>
        <end position="185"/>
    </location>
</feature>
<dbReference type="RefSeq" id="WP_123096562.1">
    <property type="nucleotide sequence ID" value="NZ_RIZG01000010.1"/>
</dbReference>
<comment type="caution">
    <text evidence="13">The sequence shown here is derived from an EMBL/GenBank/DDBJ whole genome shotgun (WGS) entry which is preliminary data.</text>
</comment>
<evidence type="ECO:0000256" key="2">
    <source>
        <dbReference type="ARBA" id="ARBA00022475"/>
    </source>
</evidence>
<comment type="similarity">
    <text evidence="7">Belongs to the methyl-accepting chemotaxis (MCP) protein family.</text>
</comment>
<feature type="domain" description="HAMP" evidence="12">
    <location>
        <begin position="210"/>
        <end position="262"/>
    </location>
</feature>
<organism evidence="13 14">
    <name type="scientific">Marinomonas hwangdonensis</name>
    <dbReference type="NCBI Taxonomy" id="1053647"/>
    <lineage>
        <taxon>Bacteria</taxon>
        <taxon>Pseudomonadati</taxon>
        <taxon>Pseudomonadota</taxon>
        <taxon>Gammaproteobacteria</taxon>
        <taxon>Oceanospirillales</taxon>
        <taxon>Oceanospirillaceae</taxon>
        <taxon>Marinomonas</taxon>
    </lineage>
</organism>
<keyword evidence="5 10" id="KW-0472">Membrane</keyword>
<keyword evidence="4 10" id="KW-1133">Transmembrane helix</keyword>
<dbReference type="FunFam" id="1.10.287.950:FF:000001">
    <property type="entry name" value="Methyl-accepting chemotaxis sensory transducer"/>
    <property type="match status" value="1"/>
</dbReference>
<dbReference type="Pfam" id="PF17200">
    <property type="entry name" value="sCache_2"/>
    <property type="match status" value="1"/>
</dbReference>
<feature type="coiled-coil region" evidence="9">
    <location>
        <begin position="338"/>
        <end position="365"/>
    </location>
</feature>
<dbReference type="PANTHER" id="PTHR32089:SF120">
    <property type="entry name" value="METHYL-ACCEPTING CHEMOTAXIS PROTEIN TLPQ"/>
    <property type="match status" value="1"/>
</dbReference>
<accession>A0A3M8PY09</accession>
<evidence type="ECO:0000256" key="3">
    <source>
        <dbReference type="ARBA" id="ARBA00022692"/>
    </source>
</evidence>
<keyword evidence="6 8" id="KW-0807">Transducer</keyword>
<dbReference type="PROSITE" id="PS50111">
    <property type="entry name" value="CHEMOTAXIS_TRANSDUC_2"/>
    <property type="match status" value="1"/>
</dbReference>
<dbReference type="Gene3D" id="3.30.450.20">
    <property type="entry name" value="PAS domain"/>
    <property type="match status" value="1"/>
</dbReference>
<evidence type="ECO:0000256" key="8">
    <source>
        <dbReference type="PROSITE-ProRule" id="PRU00284"/>
    </source>
</evidence>
<dbReference type="CDD" id="cd11386">
    <property type="entry name" value="MCP_signal"/>
    <property type="match status" value="1"/>
</dbReference>
<evidence type="ECO:0000256" key="5">
    <source>
        <dbReference type="ARBA" id="ARBA00023136"/>
    </source>
</evidence>
<dbReference type="SMART" id="SM00283">
    <property type="entry name" value="MA"/>
    <property type="match status" value="1"/>
</dbReference>
<keyword evidence="3 10" id="KW-0812">Transmembrane</keyword>
<evidence type="ECO:0000256" key="1">
    <source>
        <dbReference type="ARBA" id="ARBA00004651"/>
    </source>
</evidence>
<gene>
    <name evidence="13" type="ORF">EBI00_13960</name>
</gene>
<dbReference type="PROSITE" id="PS50885">
    <property type="entry name" value="HAMP"/>
    <property type="match status" value="1"/>
</dbReference>
<dbReference type="InterPro" id="IPR004089">
    <property type="entry name" value="MCPsignal_dom"/>
</dbReference>
<proteinExistence type="inferred from homology"/>
<dbReference type="EMBL" id="RIZG01000010">
    <property type="protein sequence ID" value="RNF48817.1"/>
    <property type="molecule type" value="Genomic_DNA"/>
</dbReference>
<keyword evidence="2" id="KW-1003">Cell membrane</keyword>
<dbReference type="SUPFAM" id="SSF58104">
    <property type="entry name" value="Methyl-accepting chemotaxis protein (MCP) signaling domain"/>
    <property type="match status" value="1"/>
</dbReference>
<dbReference type="Pfam" id="PF00672">
    <property type="entry name" value="HAMP"/>
    <property type="match status" value="1"/>
</dbReference>
<keyword evidence="9" id="KW-0175">Coiled coil</keyword>
<dbReference type="InterPro" id="IPR003660">
    <property type="entry name" value="HAMP_dom"/>
</dbReference>
<dbReference type="Gene3D" id="1.10.287.950">
    <property type="entry name" value="Methyl-accepting chemotaxis protein"/>
    <property type="match status" value="1"/>
</dbReference>
<dbReference type="Pfam" id="PF00015">
    <property type="entry name" value="MCPsignal"/>
    <property type="match status" value="1"/>
</dbReference>
<protein>
    <submittedName>
        <fullName evidence="13">Methyl-accepting chemotaxis protein</fullName>
    </submittedName>
</protein>
<dbReference type="SMART" id="SM00304">
    <property type="entry name" value="HAMP"/>
    <property type="match status" value="1"/>
</dbReference>
<reference evidence="13 14" key="1">
    <citation type="journal article" date="2012" name="Int. J. Syst. Evol. Microbiol.">
        <title>Marinomonas hwangdonensis sp. nov., isolated from seawater.</title>
        <authorList>
            <person name="Jung Y.T."/>
            <person name="Oh T.K."/>
            <person name="Yoon J.H."/>
        </authorList>
    </citation>
    <scope>NUCLEOTIDE SEQUENCE [LARGE SCALE GENOMIC DNA]</scope>
    <source>
        <strain evidence="13 14">HDW-15</strain>
    </source>
</reference>
<comment type="subcellular location">
    <subcellularLocation>
        <location evidence="1">Cell membrane</location>
        <topology evidence="1">Multi-pass membrane protein</topology>
    </subcellularLocation>
</comment>
<dbReference type="Proteomes" id="UP000280507">
    <property type="component" value="Unassembled WGS sequence"/>
</dbReference>
<sequence>MKLSSIKVSYKLWGLIGALVALLIAFSVITYSELYHELVNARKLHVKEQVDNAHSLVKYYGDQSAIIGEEQAKQSALAALAALRFGDDGYFWVNDMNAVLLMHPFKPQLAGKDMTNVTDANGIPHWQAMVSEVKKSGEGFVEYAYKGPQVERPENKVSYVKGYQPWGWVIGSGVLYSDVLTIFWASAQQTAGIELLLVLIAIISSILIVRNITRPLNTVTEHLQRLSEGDMTVHLDMQRGDEIGLLANAANRVSNALNDTLGDVDRAITELQAVCIQMQSNSLHTKKGMDQQFQEVELLATAMNEMSYSIKDVAQHAKDTANATQTVQVITRQSSQDLNATNEDIQSLTKNIEGANDVIIQLLQQTGNIDSVLGVIGDISEQTNLLALNAAIEAARAGELGRGFAVVADEVRSLASRTQGSTVEIRTIIEKLQQQSKVASTSMATSTEQAERGADRMHVAAENLNNMLTQVDDVSDRSHQIASAAEQQGSVAEEINNNIIGIRQVSEKVLEDAQQVSDGSAMIAQMTNDLSQKIKQFRFAS</sequence>
<dbReference type="CDD" id="cd06225">
    <property type="entry name" value="HAMP"/>
    <property type="match status" value="1"/>
</dbReference>
<evidence type="ECO:0000313" key="13">
    <source>
        <dbReference type="EMBL" id="RNF48817.1"/>
    </source>
</evidence>
<evidence type="ECO:0000256" key="7">
    <source>
        <dbReference type="ARBA" id="ARBA00029447"/>
    </source>
</evidence>
<dbReference type="GO" id="GO:0004888">
    <property type="term" value="F:transmembrane signaling receptor activity"/>
    <property type="evidence" value="ECO:0007669"/>
    <property type="project" value="InterPro"/>
</dbReference>
<dbReference type="OrthoDB" id="6376221at2"/>
<evidence type="ECO:0000259" key="12">
    <source>
        <dbReference type="PROSITE" id="PS50885"/>
    </source>
</evidence>